<evidence type="ECO:0000256" key="6">
    <source>
        <dbReference type="ARBA" id="ARBA00022989"/>
    </source>
</evidence>
<evidence type="ECO:0000256" key="7">
    <source>
        <dbReference type="ARBA" id="ARBA00023136"/>
    </source>
</evidence>
<evidence type="ECO:0000256" key="3">
    <source>
        <dbReference type="ARBA" id="ARBA00022692"/>
    </source>
</evidence>
<dbReference type="SUPFAM" id="SSF52058">
    <property type="entry name" value="L domain-like"/>
    <property type="match status" value="1"/>
</dbReference>
<comment type="subcellular location">
    <subcellularLocation>
        <location evidence="1">Membrane</location>
    </subcellularLocation>
</comment>
<dbReference type="InParanoid" id="A0A068UA98"/>
<dbReference type="InterPro" id="IPR032675">
    <property type="entry name" value="LRR_dom_sf"/>
</dbReference>
<dbReference type="Proteomes" id="UP000295252">
    <property type="component" value="Chromosome III"/>
</dbReference>
<protein>
    <recommendedName>
        <fullName evidence="11">Leucine-rich repeat-containing N-terminal plant-type domain-containing protein</fullName>
    </recommendedName>
</protein>
<dbReference type="OMA" id="IPHELMY"/>
<dbReference type="Pfam" id="PF13855">
    <property type="entry name" value="LRR_8"/>
    <property type="match status" value="1"/>
</dbReference>
<dbReference type="InterPro" id="IPR001611">
    <property type="entry name" value="Leu-rich_rpt"/>
</dbReference>
<dbReference type="GO" id="GO:0016020">
    <property type="term" value="C:membrane"/>
    <property type="evidence" value="ECO:0007669"/>
    <property type="project" value="UniProtKB-SubCell"/>
</dbReference>
<evidence type="ECO:0000313" key="10">
    <source>
        <dbReference type="Proteomes" id="UP000295252"/>
    </source>
</evidence>
<evidence type="ECO:0000256" key="4">
    <source>
        <dbReference type="ARBA" id="ARBA00022729"/>
    </source>
</evidence>
<organism evidence="9 10">
    <name type="scientific">Coffea canephora</name>
    <name type="common">Robusta coffee</name>
    <dbReference type="NCBI Taxonomy" id="49390"/>
    <lineage>
        <taxon>Eukaryota</taxon>
        <taxon>Viridiplantae</taxon>
        <taxon>Streptophyta</taxon>
        <taxon>Embryophyta</taxon>
        <taxon>Tracheophyta</taxon>
        <taxon>Spermatophyta</taxon>
        <taxon>Magnoliopsida</taxon>
        <taxon>eudicotyledons</taxon>
        <taxon>Gunneridae</taxon>
        <taxon>Pentapetalae</taxon>
        <taxon>asterids</taxon>
        <taxon>lamiids</taxon>
        <taxon>Gentianales</taxon>
        <taxon>Rubiaceae</taxon>
        <taxon>Ixoroideae</taxon>
        <taxon>Gardenieae complex</taxon>
        <taxon>Bertiereae - Coffeeae clade</taxon>
        <taxon>Coffeeae</taxon>
        <taxon>Coffea</taxon>
    </lineage>
</organism>
<evidence type="ECO:0000256" key="2">
    <source>
        <dbReference type="ARBA" id="ARBA00022614"/>
    </source>
</evidence>
<dbReference type="Gene3D" id="3.80.10.10">
    <property type="entry name" value="Ribonuclease Inhibitor"/>
    <property type="match status" value="2"/>
</dbReference>
<keyword evidence="10" id="KW-1185">Reference proteome</keyword>
<dbReference type="OrthoDB" id="1939111at2759"/>
<dbReference type="PANTHER" id="PTHR27008">
    <property type="entry name" value="OS04G0122200 PROTEIN"/>
    <property type="match status" value="1"/>
</dbReference>
<keyword evidence="4" id="KW-0732">Signal</keyword>
<accession>A0A068UA98</accession>
<name>A0A068UA98_COFCA</name>
<dbReference type="EMBL" id="HG739100">
    <property type="protein sequence ID" value="CDP05416.1"/>
    <property type="molecule type" value="Genomic_DNA"/>
</dbReference>
<dbReference type="PhylomeDB" id="A0A068UA98"/>
<gene>
    <name evidence="9" type="ORF">GSCOC_T00020455001</name>
</gene>
<dbReference type="FunFam" id="3.80.10.10:FF:000041">
    <property type="entry name" value="LRR receptor-like serine/threonine-protein kinase ERECTA"/>
    <property type="match status" value="1"/>
</dbReference>
<reference evidence="10" key="1">
    <citation type="journal article" date="2014" name="Science">
        <title>The coffee genome provides insight into the convergent evolution of caffeine biosynthesis.</title>
        <authorList>
            <person name="Denoeud F."/>
            <person name="Carretero-Paulet L."/>
            <person name="Dereeper A."/>
            <person name="Droc G."/>
            <person name="Guyot R."/>
            <person name="Pietrella M."/>
            <person name="Zheng C."/>
            <person name="Alberti A."/>
            <person name="Anthony F."/>
            <person name="Aprea G."/>
            <person name="Aury J.M."/>
            <person name="Bento P."/>
            <person name="Bernard M."/>
            <person name="Bocs S."/>
            <person name="Campa C."/>
            <person name="Cenci A."/>
            <person name="Combes M.C."/>
            <person name="Crouzillat D."/>
            <person name="Da Silva C."/>
            <person name="Daddiego L."/>
            <person name="De Bellis F."/>
            <person name="Dussert S."/>
            <person name="Garsmeur O."/>
            <person name="Gayraud T."/>
            <person name="Guignon V."/>
            <person name="Jahn K."/>
            <person name="Jamilloux V."/>
            <person name="Joet T."/>
            <person name="Labadie K."/>
            <person name="Lan T."/>
            <person name="Leclercq J."/>
            <person name="Lepelley M."/>
            <person name="Leroy T."/>
            <person name="Li L.T."/>
            <person name="Librado P."/>
            <person name="Lopez L."/>
            <person name="Munoz A."/>
            <person name="Noel B."/>
            <person name="Pallavicini A."/>
            <person name="Perrotta G."/>
            <person name="Poncet V."/>
            <person name="Pot D."/>
            <person name="Priyono X."/>
            <person name="Rigoreau M."/>
            <person name="Rouard M."/>
            <person name="Rozas J."/>
            <person name="Tranchant-Dubreuil C."/>
            <person name="VanBuren R."/>
            <person name="Zhang Q."/>
            <person name="Andrade A.C."/>
            <person name="Argout X."/>
            <person name="Bertrand B."/>
            <person name="de Kochko A."/>
            <person name="Graziosi G."/>
            <person name="Henry R.J."/>
            <person name="Jayarama X."/>
            <person name="Ming R."/>
            <person name="Nagai C."/>
            <person name="Rounsley S."/>
            <person name="Sankoff D."/>
            <person name="Giuliano G."/>
            <person name="Albert V.A."/>
            <person name="Wincker P."/>
            <person name="Lashermes P."/>
        </authorList>
    </citation>
    <scope>NUCLEOTIDE SEQUENCE [LARGE SCALE GENOMIC DNA]</scope>
    <source>
        <strain evidence="10">cv. DH200-94</strain>
    </source>
</reference>
<keyword evidence="8" id="KW-0325">Glycoprotein</keyword>
<dbReference type="Pfam" id="PF00560">
    <property type="entry name" value="LRR_1"/>
    <property type="match status" value="2"/>
</dbReference>
<dbReference type="AlphaFoldDB" id="A0A068UA98"/>
<dbReference type="STRING" id="49390.A0A068UA98"/>
<evidence type="ECO:0000313" key="9">
    <source>
        <dbReference type="EMBL" id="CDP05416.1"/>
    </source>
</evidence>
<evidence type="ECO:0000256" key="1">
    <source>
        <dbReference type="ARBA" id="ARBA00004370"/>
    </source>
</evidence>
<evidence type="ECO:0000256" key="8">
    <source>
        <dbReference type="ARBA" id="ARBA00023180"/>
    </source>
</evidence>
<sequence length="214" mass="23714">MANLVSKLFFPLILSLYIICVLPTYLSDLCPSLVELVLSCNNLSGNVPESFGACSILELFGISNDKFSGQLPVDSLVKMSNLKNLSLLFNNFIGSLFESLSKMVSLETLDMSSNNLSRVISSRICQDSRNNLKVLYLQNNLLTGSIPESLSNCSKLESLDLSCNYLTLYGEIPQELMYLQRLENLILDFNDLNGSTLANLSNCTNLNWISLSNN</sequence>
<keyword evidence="6" id="KW-1133">Transmembrane helix</keyword>
<keyword evidence="2" id="KW-0433">Leucine-rich repeat</keyword>
<keyword evidence="5" id="KW-0677">Repeat</keyword>
<dbReference type="PANTHER" id="PTHR27008:SF499">
    <property type="entry name" value="OS06G0581500 PROTEIN"/>
    <property type="match status" value="1"/>
</dbReference>
<keyword evidence="7" id="KW-0472">Membrane</keyword>
<evidence type="ECO:0008006" key="11">
    <source>
        <dbReference type="Google" id="ProtNLM"/>
    </source>
</evidence>
<evidence type="ECO:0000256" key="5">
    <source>
        <dbReference type="ARBA" id="ARBA00022737"/>
    </source>
</evidence>
<keyword evidence="3" id="KW-0812">Transmembrane</keyword>
<dbReference type="InterPro" id="IPR051809">
    <property type="entry name" value="Plant_receptor-like_S/T_kinase"/>
</dbReference>
<proteinExistence type="predicted"/>
<dbReference type="Gramene" id="CDP05416">
    <property type="protein sequence ID" value="CDP05416"/>
    <property type="gene ID" value="GSCOC_T00020455001"/>
</dbReference>